<dbReference type="OrthoDB" id="283815at2759"/>
<dbReference type="GeneID" id="25906913"/>
<protein>
    <recommendedName>
        <fullName evidence="3">B box-type domain-containing protein</fullName>
    </recommendedName>
</protein>
<dbReference type="RefSeq" id="XP_014155165.1">
    <property type="nucleotide sequence ID" value="XM_014299690.1"/>
</dbReference>
<name>A0A0L0FZ67_9EUKA</name>
<keyword evidence="2" id="KW-1185">Reference proteome</keyword>
<dbReference type="EMBL" id="KQ242052">
    <property type="protein sequence ID" value="KNC81263.1"/>
    <property type="molecule type" value="Genomic_DNA"/>
</dbReference>
<dbReference type="Proteomes" id="UP000054560">
    <property type="component" value="Unassembled WGS sequence"/>
</dbReference>
<proteinExistence type="predicted"/>
<evidence type="ECO:0000313" key="2">
    <source>
        <dbReference type="Proteomes" id="UP000054560"/>
    </source>
</evidence>
<accession>A0A0L0FZ67</accession>
<evidence type="ECO:0000313" key="1">
    <source>
        <dbReference type="EMBL" id="KNC81263.1"/>
    </source>
</evidence>
<evidence type="ECO:0008006" key="3">
    <source>
        <dbReference type="Google" id="ProtNLM"/>
    </source>
</evidence>
<gene>
    <name evidence="1" type="ORF">SARC_06409</name>
</gene>
<reference evidence="1 2" key="1">
    <citation type="submission" date="2011-02" db="EMBL/GenBank/DDBJ databases">
        <title>The Genome Sequence of Sphaeroforma arctica JP610.</title>
        <authorList>
            <consortium name="The Broad Institute Genome Sequencing Platform"/>
            <person name="Russ C."/>
            <person name="Cuomo C."/>
            <person name="Young S.K."/>
            <person name="Zeng Q."/>
            <person name="Gargeya S."/>
            <person name="Alvarado L."/>
            <person name="Berlin A."/>
            <person name="Chapman S.B."/>
            <person name="Chen Z."/>
            <person name="Freedman E."/>
            <person name="Gellesch M."/>
            <person name="Goldberg J."/>
            <person name="Griggs A."/>
            <person name="Gujja S."/>
            <person name="Heilman E."/>
            <person name="Heiman D."/>
            <person name="Howarth C."/>
            <person name="Mehta T."/>
            <person name="Neiman D."/>
            <person name="Pearson M."/>
            <person name="Roberts A."/>
            <person name="Saif S."/>
            <person name="Shea T."/>
            <person name="Shenoy N."/>
            <person name="Sisk P."/>
            <person name="Stolte C."/>
            <person name="Sykes S."/>
            <person name="White J."/>
            <person name="Yandava C."/>
            <person name="Burger G."/>
            <person name="Gray M.W."/>
            <person name="Holland P.W.H."/>
            <person name="King N."/>
            <person name="Lang F.B.F."/>
            <person name="Roger A.J."/>
            <person name="Ruiz-Trillo I."/>
            <person name="Haas B."/>
            <person name="Nusbaum C."/>
            <person name="Birren B."/>
        </authorList>
    </citation>
    <scope>NUCLEOTIDE SEQUENCE [LARGE SCALE GENOMIC DNA]</scope>
    <source>
        <strain evidence="1 2">JP610</strain>
    </source>
</reference>
<dbReference type="AlphaFoldDB" id="A0A0L0FZ67"/>
<sequence length="70" mass="8023">MGKITYECVCGCHEDLSQLYFCSKCEALKCADCTTEGYEKFFCRSCFSTLLVKSEMKTLKNSYINNFDSL</sequence>
<organism evidence="1 2">
    <name type="scientific">Sphaeroforma arctica JP610</name>
    <dbReference type="NCBI Taxonomy" id="667725"/>
    <lineage>
        <taxon>Eukaryota</taxon>
        <taxon>Ichthyosporea</taxon>
        <taxon>Ichthyophonida</taxon>
        <taxon>Sphaeroforma</taxon>
    </lineage>
</organism>